<feature type="compositionally biased region" description="Polar residues" evidence="1">
    <location>
        <begin position="569"/>
        <end position="582"/>
    </location>
</feature>
<feature type="compositionally biased region" description="Pro residues" evidence="1">
    <location>
        <begin position="70"/>
        <end position="79"/>
    </location>
</feature>
<gene>
    <name evidence="2" type="ORF">ECPE_LOCUS7681</name>
</gene>
<evidence type="ECO:0000313" key="2">
    <source>
        <dbReference type="EMBL" id="VDP81739.1"/>
    </source>
</evidence>
<dbReference type="Proteomes" id="UP000272942">
    <property type="component" value="Unassembled WGS sequence"/>
</dbReference>
<feature type="region of interest" description="Disordered" evidence="1">
    <location>
        <begin position="263"/>
        <end position="297"/>
    </location>
</feature>
<evidence type="ECO:0000313" key="4">
    <source>
        <dbReference type="WBParaSite" id="ECPE_0000769701-mRNA-1"/>
    </source>
</evidence>
<protein>
    <submittedName>
        <fullName evidence="4">PHD-type domain-containing protein</fullName>
    </submittedName>
</protein>
<feature type="compositionally biased region" description="Polar residues" evidence="1">
    <location>
        <begin position="20"/>
        <end position="38"/>
    </location>
</feature>
<reference evidence="4" key="1">
    <citation type="submission" date="2016-06" db="UniProtKB">
        <authorList>
            <consortium name="WormBaseParasite"/>
        </authorList>
    </citation>
    <scope>IDENTIFICATION</scope>
</reference>
<feature type="compositionally biased region" description="Polar residues" evidence="1">
    <location>
        <begin position="427"/>
        <end position="450"/>
    </location>
</feature>
<feature type="region of interest" description="Disordered" evidence="1">
    <location>
        <begin position="415"/>
        <end position="467"/>
    </location>
</feature>
<sequence length="664" mass="72367">MSDRNSNLAQRLDATALHTQQALHSNHSLETCDPNRSNELPFASHDHSLHYRRSTECFPDPRTQSHDSVDPPPQPPVPPTSSARAVGHFPQHSDLASFHHHRHPHPHYLHGSIVSDGTTGVVPVVNYDVHMSVPPRGRPPTCCTSVDRLQPAQLQSQPQLQLQQQQQQQQYYSKMNCPPFEQNMYRSTNYPRPLGPMAPSVQSGVEPSGIPPQSMNAYTTPTQQNVEHRHSFVPCDPNALIESGTTGSVLSSEQAVDVEMKSVTHGTPFSSNRTGAYPSYSDAPNSISSSQNPHPSSNVRYAWSSGYSAPTYTNYHQTQQQQAMMHQTQQSYKVYYNGPSYDQMPPASNGMVYPIDPYGSHQGYPRQMSTAACDQHMYVQQQQQSHTQPQLMHSPTVTSSYVQFGQPVTAPSMDSFSSIDYPHPGQRVQTLSHPNLRSSGAAPLQTNGSAASRHPVPQSHLPVAPYASMDRRVPDIGSTEVYPNTASGDVNPIWPSADTCSSSSSAYMSESASVALPTSQVIRTGFKGHMGSLQSNVSGLHPTDPTHCLPANSAAVGGNYATDYVQTGRSMAESDQNRTAASCPTGANVPTLPNASSTSFLVRPMGPHVTPVPVPNHHHQQQSQQQVQQQPLGQHQQHPSVHVPNQAVEVFDNTVSACPVVASR</sequence>
<dbReference type="EMBL" id="UZAN01044921">
    <property type="protein sequence ID" value="VDP81739.1"/>
    <property type="molecule type" value="Genomic_DNA"/>
</dbReference>
<feature type="compositionally biased region" description="Polar residues" evidence="1">
    <location>
        <begin position="264"/>
        <end position="274"/>
    </location>
</feature>
<evidence type="ECO:0000256" key="1">
    <source>
        <dbReference type="SAM" id="MobiDB-lite"/>
    </source>
</evidence>
<accession>A0A183AL46</accession>
<evidence type="ECO:0000313" key="3">
    <source>
        <dbReference type="Proteomes" id="UP000272942"/>
    </source>
</evidence>
<dbReference type="AlphaFoldDB" id="A0A183AL46"/>
<organism evidence="4">
    <name type="scientific">Echinostoma caproni</name>
    <dbReference type="NCBI Taxonomy" id="27848"/>
    <lineage>
        <taxon>Eukaryota</taxon>
        <taxon>Metazoa</taxon>
        <taxon>Spiralia</taxon>
        <taxon>Lophotrochozoa</taxon>
        <taxon>Platyhelminthes</taxon>
        <taxon>Trematoda</taxon>
        <taxon>Digenea</taxon>
        <taxon>Plagiorchiida</taxon>
        <taxon>Echinostomata</taxon>
        <taxon>Echinostomatoidea</taxon>
        <taxon>Echinostomatidae</taxon>
        <taxon>Echinostoma</taxon>
    </lineage>
</organism>
<feature type="region of interest" description="Disordered" evidence="1">
    <location>
        <begin position="569"/>
        <end position="590"/>
    </location>
</feature>
<dbReference type="OrthoDB" id="10604336at2759"/>
<name>A0A183AL46_9TREM</name>
<proteinExistence type="predicted"/>
<feature type="region of interest" description="Disordered" evidence="1">
    <location>
        <begin position="55"/>
        <end position="87"/>
    </location>
</feature>
<reference evidence="2 3" key="2">
    <citation type="submission" date="2018-11" db="EMBL/GenBank/DDBJ databases">
        <authorList>
            <consortium name="Pathogen Informatics"/>
        </authorList>
    </citation>
    <scope>NUCLEOTIDE SEQUENCE [LARGE SCALE GENOMIC DNA]</scope>
    <source>
        <strain evidence="2 3">Egypt</strain>
    </source>
</reference>
<keyword evidence="3" id="KW-1185">Reference proteome</keyword>
<feature type="region of interest" description="Disordered" evidence="1">
    <location>
        <begin position="20"/>
        <end position="41"/>
    </location>
</feature>
<feature type="region of interest" description="Disordered" evidence="1">
    <location>
        <begin position="602"/>
        <end position="639"/>
    </location>
</feature>
<feature type="compositionally biased region" description="Low complexity" evidence="1">
    <location>
        <begin position="284"/>
        <end position="297"/>
    </location>
</feature>
<feature type="compositionally biased region" description="Low complexity" evidence="1">
    <location>
        <begin position="621"/>
        <end position="639"/>
    </location>
</feature>
<dbReference type="WBParaSite" id="ECPE_0000769701-mRNA-1">
    <property type="protein sequence ID" value="ECPE_0000769701-mRNA-1"/>
    <property type="gene ID" value="ECPE_0000769701"/>
</dbReference>